<accession>A0A2I0QRT5</accession>
<dbReference type="SUPFAM" id="SSF47413">
    <property type="entry name" value="lambda repressor-like DNA-binding domains"/>
    <property type="match status" value="1"/>
</dbReference>
<dbReference type="OrthoDB" id="252257at2"/>
<feature type="domain" description="HTH cro/C1-type" evidence="1">
    <location>
        <begin position="7"/>
        <end position="60"/>
    </location>
</feature>
<dbReference type="EMBL" id="PJNH01000003">
    <property type="protein sequence ID" value="PKR77046.1"/>
    <property type="molecule type" value="Genomic_DNA"/>
</dbReference>
<comment type="caution">
    <text evidence="2">The sequence shown here is derived from an EMBL/GenBank/DDBJ whole genome shotgun (WGS) entry which is preliminary data.</text>
</comment>
<keyword evidence="3" id="KW-1185">Reference proteome</keyword>
<dbReference type="InterPro" id="IPR010982">
    <property type="entry name" value="Lambda_DNA-bd_dom_sf"/>
</dbReference>
<dbReference type="PANTHER" id="PTHR37038">
    <property type="entry name" value="TRANSCRIPTIONAL REGULATOR-RELATED"/>
    <property type="match status" value="1"/>
</dbReference>
<dbReference type="RefSeq" id="WP_101331849.1">
    <property type="nucleotide sequence ID" value="NZ_PJNH01000003.1"/>
</dbReference>
<protein>
    <recommendedName>
        <fullName evidence="1">HTH cro/C1-type domain-containing protein</fullName>
    </recommendedName>
</protein>
<dbReference type="AlphaFoldDB" id="A0A2I0QRT5"/>
<organism evidence="2 3">
    <name type="scientific">Halalkalibacillus sediminis</name>
    <dbReference type="NCBI Taxonomy" id="2018042"/>
    <lineage>
        <taxon>Bacteria</taxon>
        <taxon>Bacillati</taxon>
        <taxon>Bacillota</taxon>
        <taxon>Bacilli</taxon>
        <taxon>Bacillales</taxon>
        <taxon>Bacillaceae</taxon>
        <taxon>Halalkalibacillus</taxon>
    </lineage>
</organism>
<dbReference type="InterPro" id="IPR053163">
    <property type="entry name" value="HTH-type_regulator_Rgg"/>
</dbReference>
<name>A0A2I0QRT5_9BACI</name>
<dbReference type="SMART" id="SM00530">
    <property type="entry name" value="HTH_XRE"/>
    <property type="match status" value="1"/>
</dbReference>
<dbReference type="Gene3D" id="1.10.260.40">
    <property type="entry name" value="lambda repressor-like DNA-binding domains"/>
    <property type="match status" value="1"/>
</dbReference>
<dbReference type="CDD" id="cd00093">
    <property type="entry name" value="HTH_XRE"/>
    <property type="match status" value="1"/>
</dbReference>
<dbReference type="PROSITE" id="PS50943">
    <property type="entry name" value="HTH_CROC1"/>
    <property type="match status" value="1"/>
</dbReference>
<sequence>MDLGVMIQYYRTKNGMTQKDLASGICSISYLSKMENGSIQPKDDLAELLFERLDISFSEITSYDEDDINKKIQQLYKKIQQNDHDSSTSLVEELERIITPFHRTETQNFFLLVHFYYLINERDSEKFSLMAPEVLRLENTFYEEKKYYYCKIIGLYYQLISYPNKSNEYFEKARFLLEEHTLKDPEIYYLLALSLTSMKKPAYSNYYCQMATDQFANEFLYSKVTDCYILYGINYTILEAYDLAENYLKQVLHSKPMGHTSDVREQAKHYLAVLSYWKEEYDVAINFFDDTVTEDLHSDQVLEKYLILSKINYIKGELDQAKEYLNKGKELLKKEKHVSFQHRFFILDHQIHGTIGEFHFIRKAEKVLLPFFEETEDSTSYNEVVQILANIHYDREEFQVATEYFKKLMIK</sequence>
<dbReference type="Pfam" id="PF01381">
    <property type="entry name" value="HTH_3"/>
    <property type="match status" value="1"/>
</dbReference>
<evidence type="ECO:0000313" key="3">
    <source>
        <dbReference type="Proteomes" id="UP000243524"/>
    </source>
</evidence>
<dbReference type="PANTHER" id="PTHR37038:SF14">
    <property type="entry name" value="TRANSCRIPTIONAL ACTIVATOR"/>
    <property type="match status" value="1"/>
</dbReference>
<evidence type="ECO:0000313" key="2">
    <source>
        <dbReference type="EMBL" id="PKR77046.1"/>
    </source>
</evidence>
<dbReference type="InterPro" id="IPR011990">
    <property type="entry name" value="TPR-like_helical_dom_sf"/>
</dbReference>
<evidence type="ECO:0000259" key="1">
    <source>
        <dbReference type="PROSITE" id="PS50943"/>
    </source>
</evidence>
<dbReference type="GO" id="GO:0003677">
    <property type="term" value="F:DNA binding"/>
    <property type="evidence" value="ECO:0007669"/>
    <property type="project" value="InterPro"/>
</dbReference>
<gene>
    <name evidence="2" type="ORF">CEY16_09875</name>
</gene>
<dbReference type="SUPFAM" id="SSF48452">
    <property type="entry name" value="TPR-like"/>
    <property type="match status" value="2"/>
</dbReference>
<dbReference type="Proteomes" id="UP000243524">
    <property type="component" value="Unassembled WGS sequence"/>
</dbReference>
<dbReference type="Gene3D" id="1.25.40.10">
    <property type="entry name" value="Tetratricopeptide repeat domain"/>
    <property type="match status" value="1"/>
</dbReference>
<reference evidence="2 3" key="1">
    <citation type="submission" date="2017-06" db="EMBL/GenBank/DDBJ databases">
        <title>the draft geome sequence of Illustriluteabacillus marina B3227.</title>
        <authorList>
            <person name="He R.-H."/>
            <person name="Du Z.-J."/>
        </authorList>
    </citation>
    <scope>NUCLEOTIDE SEQUENCE [LARGE SCALE GENOMIC DNA]</scope>
    <source>
        <strain evidence="2 3">B3227</strain>
    </source>
</reference>
<dbReference type="InterPro" id="IPR001387">
    <property type="entry name" value="Cro/C1-type_HTH"/>
</dbReference>
<proteinExistence type="predicted"/>